<evidence type="ECO:0000256" key="2">
    <source>
        <dbReference type="SAM" id="MobiDB-lite"/>
    </source>
</evidence>
<feature type="compositionally biased region" description="Acidic residues" evidence="2">
    <location>
        <begin position="84"/>
        <end position="98"/>
    </location>
</feature>
<reference evidence="3" key="2">
    <citation type="submission" date="2023-02" db="EMBL/GenBank/DDBJ databases">
        <authorList>
            <consortium name="DOE Joint Genome Institute"/>
            <person name="Mondo S.J."/>
            <person name="Chang Y."/>
            <person name="Wang Y."/>
            <person name="Ahrendt S."/>
            <person name="Andreopoulos W."/>
            <person name="Barry K."/>
            <person name="Beard J."/>
            <person name="Benny G.L."/>
            <person name="Blankenship S."/>
            <person name="Bonito G."/>
            <person name="Cuomo C."/>
            <person name="Desiro A."/>
            <person name="Gervers K.A."/>
            <person name="Hundley H."/>
            <person name="Kuo A."/>
            <person name="LaButti K."/>
            <person name="Lang B.F."/>
            <person name="Lipzen A."/>
            <person name="O'Donnell K."/>
            <person name="Pangilinan J."/>
            <person name="Reynolds N."/>
            <person name="Sandor L."/>
            <person name="Smith M.W."/>
            <person name="Tsang A."/>
            <person name="Grigoriev I.V."/>
            <person name="Stajich J.E."/>
            <person name="Spatafora J.W."/>
        </authorList>
    </citation>
    <scope>NUCLEOTIDE SEQUENCE</scope>
    <source>
        <strain evidence="3">RSA 2281</strain>
    </source>
</reference>
<evidence type="ECO:0000313" key="4">
    <source>
        <dbReference type="Proteomes" id="UP001209540"/>
    </source>
</evidence>
<evidence type="ECO:0000256" key="1">
    <source>
        <dbReference type="ARBA" id="ARBA00011047"/>
    </source>
</evidence>
<protein>
    <submittedName>
        <fullName evidence="3">D123-domain-containing protein</fullName>
    </submittedName>
</protein>
<dbReference type="Proteomes" id="UP001209540">
    <property type="component" value="Unassembled WGS sequence"/>
</dbReference>
<evidence type="ECO:0000313" key="3">
    <source>
        <dbReference type="EMBL" id="KAI9271869.1"/>
    </source>
</evidence>
<proteinExistence type="inferred from homology"/>
<keyword evidence="4" id="KW-1185">Reference proteome</keyword>
<feature type="region of interest" description="Disordered" evidence="2">
    <location>
        <begin position="80"/>
        <end position="100"/>
    </location>
</feature>
<dbReference type="Pfam" id="PF07065">
    <property type="entry name" value="D123"/>
    <property type="match status" value="1"/>
</dbReference>
<dbReference type="AlphaFoldDB" id="A0AAD5PHM4"/>
<accession>A0AAD5PHM4</accession>
<name>A0AAD5PHM4_9FUNG</name>
<sequence>MPVPTDPQLHASTSEEQQETELVLPETTAQDIKNCAFSSWYPQFRTMTFRSKILPLPTEFVDYLNADGIYLPEEGQPQASATLEELDPSSDEEEDEENTNIPDFPEIEAFIRESIQELGGAAFPKLTWSSPRDAAWIAATQSLKCTSPFDVFLLLKSSDFVNHDVNYAFEHCTSGIEQEQQHQLVLRKWQDLQPPMEFRVFIKNKEIIGISQRDLTYYEFLEGMKDDIEDMIFDFFEDHVQQMFPSDNYVMDVYVERQRRKVWIVDFNPFTPATDGLLFEWSELTQLDVNHHHSEQQEDQHEPEFRIIHSEAEANTHVCSGPRFATNMVPRDMIDLSDGRTVAEFAEEFQRAMMLAEMHQDDDSSSDEENNHSNERS</sequence>
<dbReference type="PANTHER" id="PTHR15323">
    <property type="entry name" value="D123 PROTEIN"/>
    <property type="match status" value="1"/>
</dbReference>
<dbReference type="GO" id="GO:0005737">
    <property type="term" value="C:cytoplasm"/>
    <property type="evidence" value="ECO:0007669"/>
    <property type="project" value="TreeGrafter"/>
</dbReference>
<gene>
    <name evidence="3" type="ORF">BDA99DRAFT_306968</name>
</gene>
<comment type="caution">
    <text evidence="3">The sequence shown here is derived from an EMBL/GenBank/DDBJ whole genome shotgun (WGS) entry which is preliminary data.</text>
</comment>
<dbReference type="EMBL" id="JAIXMP010000006">
    <property type="protein sequence ID" value="KAI9271869.1"/>
    <property type="molecule type" value="Genomic_DNA"/>
</dbReference>
<feature type="region of interest" description="Disordered" evidence="2">
    <location>
        <begin position="358"/>
        <end position="377"/>
    </location>
</feature>
<reference evidence="3" key="1">
    <citation type="journal article" date="2022" name="IScience">
        <title>Evolution of zygomycete secretomes and the origins of terrestrial fungal ecologies.</title>
        <authorList>
            <person name="Chang Y."/>
            <person name="Wang Y."/>
            <person name="Mondo S."/>
            <person name="Ahrendt S."/>
            <person name="Andreopoulos W."/>
            <person name="Barry K."/>
            <person name="Beard J."/>
            <person name="Benny G.L."/>
            <person name="Blankenship S."/>
            <person name="Bonito G."/>
            <person name="Cuomo C."/>
            <person name="Desiro A."/>
            <person name="Gervers K.A."/>
            <person name="Hundley H."/>
            <person name="Kuo A."/>
            <person name="LaButti K."/>
            <person name="Lang B.F."/>
            <person name="Lipzen A."/>
            <person name="O'Donnell K."/>
            <person name="Pangilinan J."/>
            <person name="Reynolds N."/>
            <person name="Sandor L."/>
            <person name="Smith M.E."/>
            <person name="Tsang A."/>
            <person name="Grigoriev I.V."/>
            <person name="Stajich J.E."/>
            <person name="Spatafora J.W."/>
        </authorList>
    </citation>
    <scope>NUCLEOTIDE SEQUENCE</scope>
    <source>
        <strain evidence="3">RSA 2281</strain>
    </source>
</reference>
<organism evidence="3 4">
    <name type="scientific">Phascolomyces articulosus</name>
    <dbReference type="NCBI Taxonomy" id="60185"/>
    <lineage>
        <taxon>Eukaryota</taxon>
        <taxon>Fungi</taxon>
        <taxon>Fungi incertae sedis</taxon>
        <taxon>Mucoromycota</taxon>
        <taxon>Mucoromycotina</taxon>
        <taxon>Mucoromycetes</taxon>
        <taxon>Mucorales</taxon>
        <taxon>Lichtheimiaceae</taxon>
        <taxon>Phascolomyces</taxon>
    </lineage>
</organism>
<comment type="similarity">
    <text evidence="1">Belongs to the CDC123 family.</text>
</comment>
<dbReference type="PANTHER" id="PTHR15323:SF6">
    <property type="entry name" value="CELL DIVISION CYCLE PROTEIN 123 HOMOLOG"/>
    <property type="match status" value="1"/>
</dbReference>
<dbReference type="InterPro" id="IPR009772">
    <property type="entry name" value="CDC123"/>
</dbReference>